<protein>
    <submittedName>
        <fullName evidence="6">C4fd4238-de35-4b80-b49c-db4cefc3e31b</fullName>
    </submittedName>
</protein>
<evidence type="ECO:0000313" key="6">
    <source>
        <dbReference type="EMBL" id="SPQ17652.1"/>
    </source>
</evidence>
<comment type="similarity">
    <text evidence="4">Belongs to the class I-like SAM-binding methyltransferase superfamily.</text>
</comment>
<name>A0A3S5CVI1_9PEZI</name>
<keyword evidence="3" id="KW-0949">S-adenosyl-L-methionine</keyword>
<dbReference type="Proteomes" id="UP000289323">
    <property type="component" value="Unassembled WGS sequence"/>
</dbReference>
<dbReference type="PANTHER" id="PTHR35897">
    <property type="entry name" value="METHYLTRANSFERASE AUSD"/>
    <property type="match status" value="1"/>
</dbReference>
<dbReference type="PANTHER" id="PTHR35897:SF1">
    <property type="entry name" value="METHYLTRANSFERASE AUSD"/>
    <property type="match status" value="1"/>
</dbReference>
<gene>
    <name evidence="6" type="ORF">TT172_LOCUS71</name>
</gene>
<organism evidence="6 7">
    <name type="scientific">Thermothielavioides terrestris</name>
    <dbReference type="NCBI Taxonomy" id="2587410"/>
    <lineage>
        <taxon>Eukaryota</taxon>
        <taxon>Fungi</taxon>
        <taxon>Dikarya</taxon>
        <taxon>Ascomycota</taxon>
        <taxon>Pezizomycotina</taxon>
        <taxon>Sordariomycetes</taxon>
        <taxon>Sordariomycetidae</taxon>
        <taxon>Sordariales</taxon>
        <taxon>Chaetomiaceae</taxon>
        <taxon>Thermothielavioides</taxon>
    </lineage>
</organism>
<dbReference type="SUPFAM" id="SSF53335">
    <property type="entry name" value="S-adenosyl-L-methionine-dependent methyltransferases"/>
    <property type="match status" value="1"/>
</dbReference>
<dbReference type="AlphaFoldDB" id="A0A3S5CVI1"/>
<accession>A0A3S5CVI1</accession>
<dbReference type="InterPro" id="IPR051654">
    <property type="entry name" value="Meroterpenoid_MTases"/>
</dbReference>
<reference evidence="6 7" key="1">
    <citation type="submission" date="2018-04" db="EMBL/GenBank/DDBJ databases">
        <authorList>
            <person name="Huttner S."/>
            <person name="Dainat J."/>
        </authorList>
    </citation>
    <scope>NUCLEOTIDE SEQUENCE [LARGE SCALE GENOMIC DNA]</scope>
</reference>
<dbReference type="InterPro" id="IPR041698">
    <property type="entry name" value="Methyltransf_25"/>
</dbReference>
<evidence type="ECO:0000256" key="1">
    <source>
        <dbReference type="ARBA" id="ARBA00005179"/>
    </source>
</evidence>
<dbReference type="Gene3D" id="3.40.50.150">
    <property type="entry name" value="Vaccinia Virus protein VP39"/>
    <property type="match status" value="1"/>
</dbReference>
<evidence type="ECO:0000256" key="4">
    <source>
        <dbReference type="ARBA" id="ARBA00038314"/>
    </source>
</evidence>
<dbReference type="InterPro" id="IPR029063">
    <property type="entry name" value="SAM-dependent_MTases_sf"/>
</dbReference>
<evidence type="ECO:0000256" key="3">
    <source>
        <dbReference type="ARBA" id="ARBA00022691"/>
    </source>
</evidence>
<dbReference type="CDD" id="cd02440">
    <property type="entry name" value="AdoMet_MTases"/>
    <property type="match status" value="1"/>
</dbReference>
<evidence type="ECO:0000256" key="2">
    <source>
        <dbReference type="ARBA" id="ARBA00022679"/>
    </source>
</evidence>
<dbReference type="Pfam" id="PF13649">
    <property type="entry name" value="Methyltransf_25"/>
    <property type="match status" value="1"/>
</dbReference>
<proteinExistence type="inferred from homology"/>
<keyword evidence="2" id="KW-0808">Transferase</keyword>
<comment type="pathway">
    <text evidence="1">Secondary metabolite biosynthesis.</text>
</comment>
<evidence type="ECO:0000313" key="7">
    <source>
        <dbReference type="Proteomes" id="UP000289323"/>
    </source>
</evidence>
<feature type="domain" description="Methyltransferase" evidence="5">
    <location>
        <begin position="138"/>
        <end position="239"/>
    </location>
</feature>
<evidence type="ECO:0000259" key="5">
    <source>
        <dbReference type="Pfam" id="PF13649"/>
    </source>
</evidence>
<dbReference type="GO" id="GO:0016740">
    <property type="term" value="F:transferase activity"/>
    <property type="evidence" value="ECO:0007669"/>
    <property type="project" value="UniProtKB-KW"/>
</dbReference>
<sequence length="305" mass="33696">MVGGGSEVATAAHSASPIQEITRRARDLAQHSYGAQMDLSEMTADKISAAAKTNAATYLSRIPNAADPARRILVEYSGIAPDAVDAHIYEIRDKAWAVFPYGCIGSFSFLDLTAQAQDPRFRAVVDRLKAPGSAEAFLDVGCCFGHVIRQLIVEGIPGGRLYGTDLQPRFLDLGYELFRDRAKSTATFLAGDMLKEDDSRLQGLDGKVDIIYASAFFHLFRREGQVRVAKRMVRFLNPDNPGVMIFGVNGGPKVPGWEDYVLDVETWQQMCREVGEATGTDWRTETDVEDTDERITVRFAVYRAS</sequence>
<dbReference type="EMBL" id="OUUZ01000001">
    <property type="protein sequence ID" value="SPQ17652.1"/>
    <property type="molecule type" value="Genomic_DNA"/>
</dbReference>